<protein>
    <submittedName>
        <fullName evidence="3">Fumarylacetoacetate hydrolase family protein</fullName>
    </submittedName>
</protein>
<dbReference type="PANTHER" id="PTHR11820">
    <property type="entry name" value="ACYLPYRUVASE"/>
    <property type="match status" value="1"/>
</dbReference>
<dbReference type="Proteomes" id="UP001168613">
    <property type="component" value="Unassembled WGS sequence"/>
</dbReference>
<dbReference type="Gene3D" id="3.90.850.10">
    <property type="entry name" value="Fumarylacetoacetase-like, C-terminal domain"/>
    <property type="match status" value="1"/>
</dbReference>
<dbReference type="RefSeq" id="WP_266123371.1">
    <property type="nucleotide sequence ID" value="NZ_JAJHNU010000004.1"/>
</dbReference>
<accession>A0ABT8EMA7</accession>
<evidence type="ECO:0000313" key="3">
    <source>
        <dbReference type="EMBL" id="MDN4122409.1"/>
    </source>
</evidence>
<keyword evidence="4" id="KW-1185">Reference proteome</keyword>
<evidence type="ECO:0000259" key="2">
    <source>
        <dbReference type="Pfam" id="PF01557"/>
    </source>
</evidence>
<feature type="domain" description="Fumarylacetoacetase-like C-terminal" evidence="2">
    <location>
        <begin position="13"/>
        <end position="216"/>
    </location>
</feature>
<proteinExistence type="predicted"/>
<dbReference type="Pfam" id="PF01557">
    <property type="entry name" value="FAA_hydrolase"/>
    <property type="match status" value="1"/>
</dbReference>
<reference evidence="3" key="1">
    <citation type="submission" date="2021-11" db="EMBL/GenBank/DDBJ databases">
        <title>Draft genome sequence of Alcaligenes endophyticus type strain CCUG 75668T.</title>
        <authorList>
            <person name="Salva-Serra F."/>
            <person name="Duran R.E."/>
            <person name="Seeger M."/>
            <person name="Moore E.R.B."/>
            <person name="Jaen-Luchoro D."/>
        </authorList>
    </citation>
    <scope>NUCLEOTIDE SEQUENCE</scope>
    <source>
        <strain evidence="3">CCUG 75668</strain>
    </source>
</reference>
<comment type="caution">
    <text evidence="3">The sequence shown here is derived from an EMBL/GenBank/DDBJ whole genome shotgun (WGS) entry which is preliminary data.</text>
</comment>
<evidence type="ECO:0000313" key="4">
    <source>
        <dbReference type="Proteomes" id="UP001168613"/>
    </source>
</evidence>
<keyword evidence="1" id="KW-0479">Metal-binding</keyword>
<dbReference type="GO" id="GO:0016787">
    <property type="term" value="F:hydrolase activity"/>
    <property type="evidence" value="ECO:0007669"/>
    <property type="project" value="UniProtKB-KW"/>
</dbReference>
<dbReference type="PANTHER" id="PTHR11820:SF114">
    <property type="entry name" value="4-HYDROXYPHENYLACETATE CATABOLISM PROTEIN"/>
    <property type="match status" value="1"/>
</dbReference>
<sequence>MLLPLEGPPSSATVFGVILNDQESVTQLQNEFDQVPYKAAPQAPILYIKPANTWVSSGANIMLPQGEQSVEVGATMGIVMGRDAARVTPETASDYISGYTLVADLSLPHVSYYRPAVREKCFDDSCVFGAFIPASSLSELSDVSLQITVDQVQKGSRTFTDLLRNVPQLLADISEFMTLRAGDILLVGVKFQAVQAMVGSRVQITGSQVGAIEFTLRAFDKEVQA</sequence>
<dbReference type="InterPro" id="IPR036663">
    <property type="entry name" value="Fumarylacetoacetase_C_sf"/>
</dbReference>
<evidence type="ECO:0000256" key="1">
    <source>
        <dbReference type="ARBA" id="ARBA00022723"/>
    </source>
</evidence>
<dbReference type="SUPFAM" id="SSF56529">
    <property type="entry name" value="FAH"/>
    <property type="match status" value="1"/>
</dbReference>
<organism evidence="3 4">
    <name type="scientific">Alcaligenes endophyticus</name>
    <dbReference type="NCBI Taxonomy" id="1929088"/>
    <lineage>
        <taxon>Bacteria</taxon>
        <taxon>Pseudomonadati</taxon>
        <taxon>Pseudomonadota</taxon>
        <taxon>Betaproteobacteria</taxon>
        <taxon>Burkholderiales</taxon>
        <taxon>Alcaligenaceae</taxon>
        <taxon>Alcaligenes</taxon>
    </lineage>
</organism>
<dbReference type="EMBL" id="JAJHNU010000004">
    <property type="protein sequence ID" value="MDN4122409.1"/>
    <property type="molecule type" value="Genomic_DNA"/>
</dbReference>
<dbReference type="NCBIfam" id="TIGR02305">
    <property type="entry name" value="HpaG-N-term"/>
    <property type="match status" value="1"/>
</dbReference>
<gene>
    <name evidence="3" type="ORF">LMS43_14030</name>
</gene>
<keyword evidence="3" id="KW-0378">Hydrolase</keyword>
<name>A0ABT8EMA7_9BURK</name>
<dbReference type="InterPro" id="IPR012686">
    <property type="entry name" value="HPA_isomer/decarb_N"/>
</dbReference>
<dbReference type="InterPro" id="IPR011234">
    <property type="entry name" value="Fumarylacetoacetase-like_C"/>
</dbReference>